<reference evidence="19" key="1">
    <citation type="submission" date="2020-10" db="EMBL/GenBank/DDBJ databases">
        <authorList>
            <person name="Gilroy R."/>
        </authorList>
    </citation>
    <scope>NUCLEOTIDE SEQUENCE</scope>
    <source>
        <strain evidence="19">ChiSxjej1B13-7958</strain>
    </source>
</reference>
<keyword evidence="8" id="KW-0378">Hydrolase</keyword>
<keyword evidence="10" id="KW-0573">Peptidoglycan synthesis</keyword>
<keyword evidence="9" id="KW-0133">Cell shape</keyword>
<evidence type="ECO:0000256" key="11">
    <source>
        <dbReference type="ARBA" id="ARBA00023316"/>
    </source>
</evidence>
<dbReference type="SUPFAM" id="SSF69189">
    <property type="entry name" value="Penicillin-binding protein associated domain"/>
    <property type="match status" value="1"/>
</dbReference>
<feature type="active site" description="Proton acceptor" evidence="13">
    <location>
        <position position="66"/>
    </location>
</feature>
<keyword evidence="16" id="KW-1133">Transmembrane helix</keyword>
<keyword evidence="6" id="KW-0645">Protease</keyword>
<evidence type="ECO:0000256" key="14">
    <source>
        <dbReference type="PIRSR" id="PIRSR618044-2"/>
    </source>
</evidence>
<dbReference type="Pfam" id="PF07943">
    <property type="entry name" value="PBP5_C"/>
    <property type="match status" value="1"/>
</dbReference>
<feature type="domain" description="Peptidase S11 D-Ala-D-Ala carboxypeptidase A C-terminal" evidence="18">
    <location>
        <begin position="303"/>
        <end position="393"/>
    </location>
</feature>
<evidence type="ECO:0000256" key="13">
    <source>
        <dbReference type="PIRSR" id="PIRSR618044-1"/>
    </source>
</evidence>
<comment type="catalytic activity">
    <reaction evidence="12">
        <text>Preferential cleavage: (Ac)2-L-Lys-D-Ala-|-D-Ala. Also transpeptidation of peptidyl-alanyl moieties that are N-acyl substituents of D-alanine.</text>
        <dbReference type="EC" id="3.4.16.4"/>
    </reaction>
</comment>
<dbReference type="PRINTS" id="PR00725">
    <property type="entry name" value="DADACBPTASE1"/>
</dbReference>
<evidence type="ECO:0000256" key="5">
    <source>
        <dbReference type="ARBA" id="ARBA00022645"/>
    </source>
</evidence>
<protein>
    <recommendedName>
        <fullName evidence="4">serine-type D-Ala-D-Ala carboxypeptidase</fullName>
        <ecNumber evidence="4">3.4.16.4</ecNumber>
    </recommendedName>
</protein>
<feature type="chain" id="PRO_5038439606" description="serine-type D-Ala-D-Ala carboxypeptidase" evidence="17">
    <location>
        <begin position="26"/>
        <end position="449"/>
    </location>
</feature>
<feature type="active site" evidence="13">
    <location>
        <position position="124"/>
    </location>
</feature>
<evidence type="ECO:0000256" key="15">
    <source>
        <dbReference type="RuleBase" id="RU004016"/>
    </source>
</evidence>
<comment type="function">
    <text evidence="1">Removes C-terminal D-alanyl residues from sugar-peptide cell wall precursors.</text>
</comment>
<proteinExistence type="inferred from homology"/>
<gene>
    <name evidence="19" type="ORF">IAB89_05060</name>
</gene>
<dbReference type="InterPro" id="IPR015956">
    <property type="entry name" value="Peniciliin-bd_prot_C_sf"/>
</dbReference>
<dbReference type="GO" id="GO:0006508">
    <property type="term" value="P:proteolysis"/>
    <property type="evidence" value="ECO:0007669"/>
    <property type="project" value="UniProtKB-KW"/>
</dbReference>
<evidence type="ECO:0000256" key="3">
    <source>
        <dbReference type="ARBA" id="ARBA00007164"/>
    </source>
</evidence>
<feature type="signal peptide" evidence="17">
    <location>
        <begin position="1"/>
        <end position="25"/>
    </location>
</feature>
<evidence type="ECO:0000256" key="4">
    <source>
        <dbReference type="ARBA" id="ARBA00012448"/>
    </source>
</evidence>
<evidence type="ECO:0000313" key="20">
    <source>
        <dbReference type="Proteomes" id="UP000824242"/>
    </source>
</evidence>
<dbReference type="InterPro" id="IPR037167">
    <property type="entry name" value="Peptidase_S11_C_sf"/>
</dbReference>
<evidence type="ECO:0000259" key="18">
    <source>
        <dbReference type="SMART" id="SM00936"/>
    </source>
</evidence>
<name>A0A9D1AM84_9FIRM</name>
<dbReference type="Gene3D" id="2.60.410.10">
    <property type="entry name" value="D-Ala-D-Ala carboxypeptidase, C-terminal domain"/>
    <property type="match status" value="1"/>
</dbReference>
<reference evidence="19" key="2">
    <citation type="journal article" date="2021" name="PeerJ">
        <title>Extensive microbial diversity within the chicken gut microbiome revealed by metagenomics and culture.</title>
        <authorList>
            <person name="Gilroy R."/>
            <person name="Ravi A."/>
            <person name="Getino M."/>
            <person name="Pursley I."/>
            <person name="Horton D.L."/>
            <person name="Alikhan N.F."/>
            <person name="Baker D."/>
            <person name="Gharbi K."/>
            <person name="Hall N."/>
            <person name="Watson M."/>
            <person name="Adriaenssens E.M."/>
            <person name="Foster-Nyarko E."/>
            <person name="Jarju S."/>
            <person name="Secka A."/>
            <person name="Antonio M."/>
            <person name="Oren A."/>
            <person name="Chaudhuri R.R."/>
            <person name="La Ragione R."/>
            <person name="Hildebrand F."/>
            <person name="Pallen M.J."/>
        </authorList>
    </citation>
    <scope>NUCLEOTIDE SEQUENCE</scope>
    <source>
        <strain evidence="19">ChiSxjej1B13-7958</strain>
    </source>
</reference>
<dbReference type="AlphaFoldDB" id="A0A9D1AM84"/>
<evidence type="ECO:0000256" key="8">
    <source>
        <dbReference type="ARBA" id="ARBA00022801"/>
    </source>
</evidence>
<comment type="caution">
    <text evidence="19">The sequence shown here is derived from an EMBL/GenBank/DDBJ whole genome shotgun (WGS) entry which is preliminary data.</text>
</comment>
<dbReference type="SMART" id="SM00936">
    <property type="entry name" value="PBP5_C"/>
    <property type="match status" value="1"/>
</dbReference>
<dbReference type="PANTHER" id="PTHR21581:SF6">
    <property type="entry name" value="TRAFFICKING PROTEIN PARTICLE COMPLEX SUBUNIT 12"/>
    <property type="match status" value="1"/>
</dbReference>
<comment type="pathway">
    <text evidence="2">Cell wall biogenesis; peptidoglycan biosynthesis.</text>
</comment>
<comment type="similarity">
    <text evidence="3 15">Belongs to the peptidase S11 family.</text>
</comment>
<evidence type="ECO:0000256" key="9">
    <source>
        <dbReference type="ARBA" id="ARBA00022960"/>
    </source>
</evidence>
<dbReference type="GO" id="GO:0009002">
    <property type="term" value="F:serine-type D-Ala-D-Ala carboxypeptidase activity"/>
    <property type="evidence" value="ECO:0007669"/>
    <property type="project" value="UniProtKB-EC"/>
</dbReference>
<dbReference type="Proteomes" id="UP000824242">
    <property type="component" value="Unassembled WGS sequence"/>
</dbReference>
<keyword evidence="7 17" id="KW-0732">Signal</keyword>
<dbReference type="GO" id="GO:0009252">
    <property type="term" value="P:peptidoglycan biosynthetic process"/>
    <property type="evidence" value="ECO:0007669"/>
    <property type="project" value="UniProtKB-KW"/>
</dbReference>
<sequence>MRKKIVCFLSVLMTVWLLLPQGAFAASFQIDFDTACDAIQLVNLDTGTVVYEKNPDKHREPASTTKIMTYIVVYENVEDPENTTVTISEKIRDELLGTGSSLSGIQVGDVLTVSQLLRCMMIPSGNDAALALADFVGGGDVQKFVDMMNEKAAELGCTDTHFTNPHGLHDDEHYTTARDLAVITQYAMMLPEFMDITNTTNIYYKPAGGPAADEKRLLVTTNRLIHKTLDPQYYYQYAQGIKTGSHDQAGYCLVSTAKKNGLSYLCVALGAPSVDENGNRITAHGECSDSINLYNWAFDNLGFRTIADADDAVTEIELRFAWNKDTLLLVPQESYTTILPDDISSSSILATPDIPEYMEAPVKKGDVIGTVTYSYADQTLATLNLVAGESVERSELLKSASTVKDIVTSSWFLTIVGIILFLLFVYLILALIYNRKKKKLRKVRKYKNM</sequence>
<dbReference type="InterPro" id="IPR018044">
    <property type="entry name" value="Peptidase_S11"/>
</dbReference>
<dbReference type="InterPro" id="IPR012907">
    <property type="entry name" value="Peptidase_S11_C"/>
</dbReference>
<evidence type="ECO:0000256" key="12">
    <source>
        <dbReference type="ARBA" id="ARBA00034000"/>
    </source>
</evidence>
<accession>A0A9D1AM84</accession>
<evidence type="ECO:0000313" key="19">
    <source>
        <dbReference type="EMBL" id="HIR47014.1"/>
    </source>
</evidence>
<dbReference type="InterPro" id="IPR001967">
    <property type="entry name" value="Peptidase_S11_N"/>
</dbReference>
<dbReference type="InterPro" id="IPR012338">
    <property type="entry name" value="Beta-lactam/transpept-like"/>
</dbReference>
<evidence type="ECO:0000256" key="7">
    <source>
        <dbReference type="ARBA" id="ARBA00022729"/>
    </source>
</evidence>
<evidence type="ECO:0000256" key="1">
    <source>
        <dbReference type="ARBA" id="ARBA00003217"/>
    </source>
</evidence>
<dbReference type="EMBL" id="DVGZ01000052">
    <property type="protein sequence ID" value="HIR47014.1"/>
    <property type="molecule type" value="Genomic_DNA"/>
</dbReference>
<dbReference type="GO" id="GO:0071555">
    <property type="term" value="P:cell wall organization"/>
    <property type="evidence" value="ECO:0007669"/>
    <property type="project" value="UniProtKB-KW"/>
</dbReference>
<evidence type="ECO:0000256" key="6">
    <source>
        <dbReference type="ARBA" id="ARBA00022670"/>
    </source>
</evidence>
<dbReference type="Gene3D" id="3.40.710.10">
    <property type="entry name" value="DD-peptidase/beta-lactamase superfamily"/>
    <property type="match status" value="1"/>
</dbReference>
<feature type="active site" description="Acyl-ester intermediate" evidence="13">
    <location>
        <position position="63"/>
    </location>
</feature>
<dbReference type="PANTHER" id="PTHR21581">
    <property type="entry name" value="D-ALANYL-D-ALANINE CARBOXYPEPTIDASE"/>
    <property type="match status" value="1"/>
</dbReference>
<dbReference type="GO" id="GO:0008360">
    <property type="term" value="P:regulation of cell shape"/>
    <property type="evidence" value="ECO:0007669"/>
    <property type="project" value="UniProtKB-KW"/>
</dbReference>
<feature type="binding site" evidence="14">
    <location>
        <position position="242"/>
    </location>
    <ligand>
        <name>substrate</name>
    </ligand>
</feature>
<feature type="transmembrane region" description="Helical" evidence="16">
    <location>
        <begin position="411"/>
        <end position="433"/>
    </location>
</feature>
<keyword evidence="11" id="KW-0961">Cell wall biogenesis/degradation</keyword>
<organism evidence="19 20">
    <name type="scientific">Candidatus Caccousia avicola</name>
    <dbReference type="NCBI Taxonomy" id="2840721"/>
    <lineage>
        <taxon>Bacteria</taxon>
        <taxon>Bacillati</taxon>
        <taxon>Bacillota</taxon>
        <taxon>Clostridia</taxon>
        <taxon>Eubacteriales</taxon>
        <taxon>Oscillospiraceae</taxon>
        <taxon>Oscillospiraceae incertae sedis</taxon>
        <taxon>Candidatus Caccousia</taxon>
    </lineage>
</organism>
<dbReference type="SUPFAM" id="SSF56601">
    <property type="entry name" value="beta-lactamase/transpeptidase-like"/>
    <property type="match status" value="1"/>
</dbReference>
<dbReference type="Pfam" id="PF00768">
    <property type="entry name" value="Peptidase_S11"/>
    <property type="match status" value="1"/>
</dbReference>
<evidence type="ECO:0000256" key="2">
    <source>
        <dbReference type="ARBA" id="ARBA00004752"/>
    </source>
</evidence>
<keyword evidence="5 19" id="KW-0121">Carboxypeptidase</keyword>
<evidence type="ECO:0000256" key="16">
    <source>
        <dbReference type="SAM" id="Phobius"/>
    </source>
</evidence>
<evidence type="ECO:0000256" key="10">
    <source>
        <dbReference type="ARBA" id="ARBA00022984"/>
    </source>
</evidence>
<evidence type="ECO:0000256" key="17">
    <source>
        <dbReference type="SAM" id="SignalP"/>
    </source>
</evidence>
<keyword evidence="16" id="KW-0812">Transmembrane</keyword>
<keyword evidence="16" id="KW-0472">Membrane</keyword>
<dbReference type="EC" id="3.4.16.4" evidence="4"/>